<keyword evidence="1" id="KW-0378">Hydrolase</keyword>
<dbReference type="InterPro" id="IPR006683">
    <property type="entry name" value="Thioestr_dom"/>
</dbReference>
<proteinExistence type="predicted"/>
<feature type="domain" description="Thioesterase" evidence="2">
    <location>
        <begin position="60"/>
        <end position="134"/>
    </location>
</feature>
<evidence type="ECO:0000259" key="2">
    <source>
        <dbReference type="Pfam" id="PF03061"/>
    </source>
</evidence>
<dbReference type="RefSeq" id="WP_208849399.1">
    <property type="nucleotide sequence ID" value="NZ_JAGGDJ010000021.1"/>
</dbReference>
<dbReference type="SUPFAM" id="SSF54637">
    <property type="entry name" value="Thioesterase/thiol ester dehydrase-isomerase"/>
    <property type="match status" value="1"/>
</dbReference>
<name>A0ABS3WE87_9BACL</name>
<protein>
    <submittedName>
        <fullName evidence="3">PaaI family thioesterase</fullName>
    </submittedName>
</protein>
<dbReference type="Pfam" id="PF03061">
    <property type="entry name" value="4HBT"/>
    <property type="match status" value="1"/>
</dbReference>
<dbReference type="Proteomes" id="UP000670947">
    <property type="component" value="Unassembled WGS sequence"/>
</dbReference>
<dbReference type="Gene3D" id="3.10.129.10">
    <property type="entry name" value="Hotdog Thioesterase"/>
    <property type="match status" value="1"/>
</dbReference>
<evidence type="ECO:0000313" key="4">
    <source>
        <dbReference type="Proteomes" id="UP000670947"/>
    </source>
</evidence>
<gene>
    <name evidence="3" type="ORF">I8J29_20720</name>
</gene>
<dbReference type="InterPro" id="IPR029069">
    <property type="entry name" value="HotDog_dom_sf"/>
</dbReference>
<comment type="caution">
    <text evidence="3">The sequence shown here is derived from an EMBL/GenBank/DDBJ whole genome shotgun (WGS) entry which is preliminary data.</text>
</comment>
<dbReference type="NCBIfam" id="TIGR00369">
    <property type="entry name" value="unchar_dom_1"/>
    <property type="match status" value="1"/>
</dbReference>
<dbReference type="InterPro" id="IPR003736">
    <property type="entry name" value="PAAI_dom"/>
</dbReference>
<sequence length="147" mass="15455">MKDNGQGPPNGPDARPALEALEAAAKKSFWGYLGFELVTAEAGKAVIALQVRPEHLNMAGIVHGGVLASMLDNAMGLVAILACPGDGTVTTGLNVHYLHPSSEGRLTCEAALIHRSRRTLTLEGRIADNKGELLAWGSGTFRRVTGL</sequence>
<dbReference type="InterPro" id="IPR052723">
    <property type="entry name" value="Acyl-CoA_thioesterase_PaaI"/>
</dbReference>
<accession>A0ABS3WE87</accession>
<reference evidence="3 4" key="1">
    <citation type="submission" date="2021-03" db="EMBL/GenBank/DDBJ databases">
        <title>Paenibacillus artemisicola MWE-103 whole genome sequence.</title>
        <authorList>
            <person name="Ham Y.J."/>
        </authorList>
    </citation>
    <scope>NUCLEOTIDE SEQUENCE [LARGE SCALE GENOMIC DNA]</scope>
    <source>
        <strain evidence="3 4">MWE-103</strain>
    </source>
</reference>
<dbReference type="CDD" id="cd03443">
    <property type="entry name" value="PaaI_thioesterase"/>
    <property type="match status" value="1"/>
</dbReference>
<evidence type="ECO:0000313" key="3">
    <source>
        <dbReference type="EMBL" id="MBO7746645.1"/>
    </source>
</evidence>
<dbReference type="PANTHER" id="PTHR42856">
    <property type="entry name" value="ACYL-COENZYME A THIOESTERASE PAAI"/>
    <property type="match status" value="1"/>
</dbReference>
<dbReference type="PANTHER" id="PTHR42856:SF1">
    <property type="entry name" value="ACYL-COENZYME A THIOESTERASE PAAI"/>
    <property type="match status" value="1"/>
</dbReference>
<keyword evidence="4" id="KW-1185">Reference proteome</keyword>
<evidence type="ECO:0000256" key="1">
    <source>
        <dbReference type="ARBA" id="ARBA00022801"/>
    </source>
</evidence>
<dbReference type="EMBL" id="JAGGDJ010000021">
    <property type="protein sequence ID" value="MBO7746645.1"/>
    <property type="molecule type" value="Genomic_DNA"/>
</dbReference>
<organism evidence="3 4">
    <name type="scientific">Paenibacillus artemisiicola</name>
    <dbReference type="NCBI Taxonomy" id="1172618"/>
    <lineage>
        <taxon>Bacteria</taxon>
        <taxon>Bacillati</taxon>
        <taxon>Bacillota</taxon>
        <taxon>Bacilli</taxon>
        <taxon>Bacillales</taxon>
        <taxon>Paenibacillaceae</taxon>
        <taxon>Paenibacillus</taxon>
    </lineage>
</organism>